<organism evidence="2 3">
    <name type="scientific">Stenotrophomonas phage Salva</name>
    <dbReference type="NCBI Taxonomy" id="2801524"/>
    <lineage>
        <taxon>Viruses</taxon>
        <taxon>Duplodnaviria</taxon>
        <taxon>Heunggongvirae</taxon>
        <taxon>Uroviricota</taxon>
        <taxon>Caudoviricetes</taxon>
        <taxon>Beaumontvirinae</taxon>
        <taxon>Salvavirus</taxon>
        <taxon>Salvavirus salva</taxon>
    </lineage>
</organism>
<keyword evidence="1" id="KW-1133">Transmembrane helix</keyword>
<accession>A0A7U3WJW1</accession>
<dbReference type="Proteomes" id="UP000595272">
    <property type="component" value="Segment"/>
</dbReference>
<name>A0A7U3WJW1_9CAUD</name>
<keyword evidence="3" id="KW-1185">Reference proteome</keyword>
<feature type="transmembrane region" description="Helical" evidence="1">
    <location>
        <begin position="28"/>
        <end position="48"/>
    </location>
</feature>
<keyword evidence="1" id="KW-0472">Membrane</keyword>
<protein>
    <submittedName>
        <fullName evidence="2">Holin/anti-holin class IV</fullName>
    </submittedName>
</protein>
<keyword evidence="1" id="KW-0812">Transmembrane</keyword>
<evidence type="ECO:0000256" key="1">
    <source>
        <dbReference type="SAM" id="Phobius"/>
    </source>
</evidence>
<dbReference type="EMBL" id="MW393850">
    <property type="protein sequence ID" value="QQM18194.1"/>
    <property type="molecule type" value="Genomic_DNA"/>
</dbReference>
<gene>
    <name evidence="2" type="ORF">CPT_Salva_030</name>
</gene>
<feature type="transmembrane region" description="Helical" evidence="1">
    <location>
        <begin position="60"/>
        <end position="78"/>
    </location>
</feature>
<evidence type="ECO:0000313" key="2">
    <source>
        <dbReference type="EMBL" id="QQM18194.1"/>
    </source>
</evidence>
<reference evidence="2 3" key="1">
    <citation type="submission" date="2020-12" db="EMBL/GenBank/DDBJ databases">
        <title>Complete genome sequence of Stenotrophomonas maltophilia phage Salva.</title>
        <authorList>
            <person name="Jefferson B."/>
            <person name="Yao G."/>
            <person name="Clark J."/>
            <person name="Le T."/>
            <person name="Young R."/>
            <person name="Gonzalez C."/>
            <person name="Liu M."/>
        </authorList>
    </citation>
    <scope>NUCLEOTIDE SEQUENCE [LARGE SCALE GENOMIC DNA]</scope>
</reference>
<evidence type="ECO:0000313" key="3">
    <source>
        <dbReference type="Proteomes" id="UP000595272"/>
    </source>
</evidence>
<sequence>MDTSVLETKFVTLATVIMATVNPSFNDFFLGQPVHVLVFACAGCFIGVWNKNYPTRKELLKAFSVSVMTTVGAIVVIPDLAGYQWPNTNVQAAMAMLLGFSSQTWGPRLFDFLGERFFSRKENP</sequence>
<proteinExistence type="predicted"/>